<evidence type="ECO:0000313" key="2">
    <source>
        <dbReference type="EMBL" id="KAB0487014.1"/>
    </source>
</evidence>
<dbReference type="EMBL" id="VZPS01000024">
    <property type="protein sequence ID" value="KAB0481351.1"/>
    <property type="molecule type" value="Genomic_DNA"/>
</dbReference>
<proteinExistence type="predicted"/>
<reference evidence="2 3" key="1">
    <citation type="submission" date="2019-09" db="EMBL/GenBank/DDBJ databases">
        <title>Draft genome sequences of 48 bacterial type strains from the CCUG.</title>
        <authorList>
            <person name="Tunovic T."/>
            <person name="Pineiro-Iglesias B."/>
            <person name="Unosson C."/>
            <person name="Inganas E."/>
            <person name="Ohlen M."/>
            <person name="Cardew S."/>
            <person name="Jensie-Markopoulos S."/>
            <person name="Salva-Serra F."/>
            <person name="Jaen-Luchoro D."/>
            <person name="Karlsson R."/>
            <person name="Svensson-Stadler L."/>
            <person name="Chun J."/>
            <person name="Moore E."/>
        </authorList>
    </citation>
    <scope>NUCLEOTIDE SEQUENCE [LARGE SCALE GENOMIC DNA]</scope>
    <source>
        <strain evidence="2 3">CCUG 53116</strain>
    </source>
</reference>
<protein>
    <submittedName>
        <fullName evidence="2">Phospholipase</fullName>
    </submittedName>
</protein>
<name>A0A6H9RF42_PSERE</name>
<organism evidence="2 3">
    <name type="scientific">Pseudomonas reinekei</name>
    <dbReference type="NCBI Taxonomy" id="395598"/>
    <lineage>
        <taxon>Bacteria</taxon>
        <taxon>Pseudomonadati</taxon>
        <taxon>Pseudomonadota</taxon>
        <taxon>Gammaproteobacteria</taxon>
        <taxon>Pseudomonadales</taxon>
        <taxon>Pseudomonadaceae</taxon>
        <taxon>Pseudomonas</taxon>
    </lineage>
</organism>
<dbReference type="EMBL" id="VZPS01000004">
    <property type="protein sequence ID" value="KAB0487014.1"/>
    <property type="molecule type" value="Genomic_DNA"/>
</dbReference>
<sequence length="89" mass="9812">MTIPTITVPIATSKTMSCQLNLPWFVQNTEYHPVPATFEPLVNGARAFGAVYDAILAAKSSVEIICWGFQPSMYFKRGDTRSLCIGDLL</sequence>
<gene>
    <name evidence="2" type="ORF">F7R15_09155</name>
    <name evidence="1" type="ORF">F7R15_25395</name>
</gene>
<dbReference type="AlphaFoldDB" id="A0A6H9RF42"/>
<evidence type="ECO:0000313" key="3">
    <source>
        <dbReference type="Proteomes" id="UP000460142"/>
    </source>
</evidence>
<comment type="caution">
    <text evidence="2">The sequence shown here is derived from an EMBL/GenBank/DDBJ whole genome shotgun (WGS) entry which is preliminary data.</text>
</comment>
<evidence type="ECO:0000313" key="1">
    <source>
        <dbReference type="EMBL" id="KAB0481351.1"/>
    </source>
</evidence>
<accession>A0A6H9RF42</accession>
<dbReference type="Proteomes" id="UP000460142">
    <property type="component" value="Unassembled WGS sequence"/>
</dbReference>
<dbReference type="SUPFAM" id="SSF56024">
    <property type="entry name" value="Phospholipase D/nuclease"/>
    <property type="match status" value="1"/>
</dbReference>
<feature type="non-terminal residue" evidence="2">
    <location>
        <position position="89"/>
    </location>
</feature>